<evidence type="ECO:0000256" key="6">
    <source>
        <dbReference type="ARBA" id="ARBA00023136"/>
    </source>
</evidence>
<keyword evidence="2" id="KW-0813">Transport</keyword>
<dbReference type="InterPro" id="IPR037185">
    <property type="entry name" value="EmrE-like"/>
</dbReference>
<dbReference type="PANTHER" id="PTHR30561:SF1">
    <property type="entry name" value="MULTIDRUG TRANSPORTER EMRE"/>
    <property type="match status" value="1"/>
</dbReference>
<proteinExistence type="inferred from homology"/>
<dbReference type="RefSeq" id="WP_031181491.1">
    <property type="nucleotide sequence ID" value="NZ_CP032229.1"/>
</dbReference>
<sequence length="107" mass="10726">MTWAYLGAAILIEVAGTLCLGMASRGRGKRWLAGTVTGYLAAFTFLSLALNGGMALGVAYGIWAAAGVALTAVATRVLFGEPLTKVMGAGIGLIAVGVLCIELGAGH</sequence>
<dbReference type="InterPro" id="IPR000390">
    <property type="entry name" value="Small_drug/metabolite_transptr"/>
</dbReference>
<dbReference type="SUPFAM" id="SSF103481">
    <property type="entry name" value="Multidrug resistance efflux transporter EmrE"/>
    <property type="match status" value="1"/>
</dbReference>
<keyword evidence="10" id="KW-1185">Reference proteome</keyword>
<evidence type="ECO:0000256" key="4">
    <source>
        <dbReference type="ARBA" id="ARBA00022692"/>
    </source>
</evidence>
<dbReference type="STRING" id="73044.GCA_000725795_03280"/>
<dbReference type="Proteomes" id="UP000292547">
    <property type="component" value="Chromosome"/>
</dbReference>
<evidence type="ECO:0000256" key="5">
    <source>
        <dbReference type="ARBA" id="ARBA00022989"/>
    </source>
</evidence>
<feature type="transmembrane region" description="Helical" evidence="8">
    <location>
        <begin position="6"/>
        <end position="24"/>
    </location>
</feature>
<evidence type="ECO:0000313" key="10">
    <source>
        <dbReference type="Proteomes" id="UP000292547"/>
    </source>
</evidence>
<reference evidence="9 10" key="1">
    <citation type="submission" date="2018-08" db="EMBL/GenBank/DDBJ databases">
        <title>The complete genome sequence of Streptomyces seoulensis, a pioneer strain for nickel superoxide dismutase discovery.</title>
        <authorList>
            <person name="Shin J."/>
            <person name="Lee J.-S."/>
            <person name="Lee E.-J."/>
            <person name="Youn H.-D."/>
        </authorList>
    </citation>
    <scope>NUCLEOTIDE SEQUENCE [LARGE SCALE GENOMIC DNA]</scope>
    <source>
        <strain evidence="9 10">KCTC 9819</strain>
    </source>
</reference>
<dbReference type="GeneID" id="300102201"/>
<dbReference type="Pfam" id="PF00893">
    <property type="entry name" value="Multi_Drug_Res"/>
    <property type="match status" value="1"/>
</dbReference>
<evidence type="ECO:0000256" key="7">
    <source>
        <dbReference type="RuleBase" id="RU003942"/>
    </source>
</evidence>
<feature type="transmembrane region" description="Helical" evidence="8">
    <location>
        <begin position="56"/>
        <end position="79"/>
    </location>
</feature>
<dbReference type="OrthoDB" id="21828at2"/>
<evidence type="ECO:0000256" key="8">
    <source>
        <dbReference type="SAM" id="Phobius"/>
    </source>
</evidence>
<evidence type="ECO:0000256" key="2">
    <source>
        <dbReference type="ARBA" id="ARBA00022448"/>
    </source>
</evidence>
<keyword evidence="4 7" id="KW-0812">Transmembrane</keyword>
<dbReference type="GO" id="GO:0015199">
    <property type="term" value="F:amino-acid betaine transmembrane transporter activity"/>
    <property type="evidence" value="ECO:0007669"/>
    <property type="project" value="TreeGrafter"/>
</dbReference>
<keyword evidence="5 8" id="KW-1133">Transmembrane helix</keyword>
<gene>
    <name evidence="9" type="ORF">D0Z67_25155</name>
</gene>
<feature type="transmembrane region" description="Helical" evidence="8">
    <location>
        <begin position="86"/>
        <end position="105"/>
    </location>
</feature>
<evidence type="ECO:0000313" key="9">
    <source>
        <dbReference type="EMBL" id="QBJ93249.1"/>
    </source>
</evidence>
<dbReference type="KEGG" id="sseo:D0Z67_25155"/>
<keyword evidence="6 8" id="KW-0472">Membrane</keyword>
<accession>A0A4P6U057</accession>
<evidence type="ECO:0000256" key="3">
    <source>
        <dbReference type="ARBA" id="ARBA00022475"/>
    </source>
</evidence>
<dbReference type="PANTHER" id="PTHR30561">
    <property type="entry name" value="SMR FAMILY PROTON-DEPENDENT DRUG EFFLUX TRANSPORTER SUGE"/>
    <property type="match status" value="1"/>
</dbReference>
<feature type="transmembrane region" description="Helical" evidence="8">
    <location>
        <begin position="31"/>
        <end position="50"/>
    </location>
</feature>
<dbReference type="Gene3D" id="1.10.3730.20">
    <property type="match status" value="1"/>
</dbReference>
<evidence type="ECO:0000256" key="1">
    <source>
        <dbReference type="ARBA" id="ARBA00004651"/>
    </source>
</evidence>
<dbReference type="InterPro" id="IPR045324">
    <property type="entry name" value="Small_multidrug_res"/>
</dbReference>
<comment type="subcellular location">
    <subcellularLocation>
        <location evidence="1 7">Cell membrane</location>
        <topology evidence="1 7">Multi-pass membrane protein</topology>
    </subcellularLocation>
</comment>
<dbReference type="GO" id="GO:0015220">
    <property type="term" value="F:choline transmembrane transporter activity"/>
    <property type="evidence" value="ECO:0007669"/>
    <property type="project" value="TreeGrafter"/>
</dbReference>
<dbReference type="GO" id="GO:0015297">
    <property type="term" value="F:antiporter activity"/>
    <property type="evidence" value="ECO:0007669"/>
    <property type="project" value="TreeGrafter"/>
</dbReference>
<organism evidence="9 10">
    <name type="scientific">Streptomyces seoulensis</name>
    <dbReference type="NCBI Taxonomy" id="73044"/>
    <lineage>
        <taxon>Bacteria</taxon>
        <taxon>Bacillati</taxon>
        <taxon>Actinomycetota</taxon>
        <taxon>Actinomycetes</taxon>
        <taxon>Kitasatosporales</taxon>
        <taxon>Streptomycetaceae</taxon>
        <taxon>Streptomyces</taxon>
    </lineage>
</organism>
<dbReference type="EMBL" id="CP032229">
    <property type="protein sequence ID" value="QBJ93249.1"/>
    <property type="molecule type" value="Genomic_DNA"/>
</dbReference>
<comment type="similarity">
    <text evidence="7">Belongs to the drug/metabolite transporter (DMT) superfamily. Small multidrug resistance (SMR) (TC 2.A.7.1) family.</text>
</comment>
<dbReference type="GO" id="GO:0031460">
    <property type="term" value="P:glycine betaine transport"/>
    <property type="evidence" value="ECO:0007669"/>
    <property type="project" value="TreeGrafter"/>
</dbReference>
<dbReference type="AlphaFoldDB" id="A0A4P6U057"/>
<keyword evidence="3" id="KW-1003">Cell membrane</keyword>
<name>A0A4P6U057_STRSO</name>
<dbReference type="GO" id="GO:0005886">
    <property type="term" value="C:plasma membrane"/>
    <property type="evidence" value="ECO:0007669"/>
    <property type="project" value="UniProtKB-SubCell"/>
</dbReference>
<protein>
    <submittedName>
        <fullName evidence="9">QacE family quaternary ammonium compound efflux SMR transporter</fullName>
    </submittedName>
</protein>